<organism evidence="1 2">
    <name type="scientific">Segatella copri</name>
    <dbReference type="NCBI Taxonomy" id="165179"/>
    <lineage>
        <taxon>Bacteria</taxon>
        <taxon>Pseudomonadati</taxon>
        <taxon>Bacteroidota</taxon>
        <taxon>Bacteroidia</taxon>
        <taxon>Bacteroidales</taxon>
        <taxon>Prevotellaceae</taxon>
        <taxon>Segatella</taxon>
    </lineage>
</organism>
<evidence type="ECO:0000313" key="2">
    <source>
        <dbReference type="Proteomes" id="UP000421283"/>
    </source>
</evidence>
<gene>
    <name evidence="1" type="ORF">F7D31_07790</name>
</gene>
<sequence>MTGRTKNSTEKTSFVVFKYDFCKSRNLSSIEGTLPLDFLEMSSPEKYQECQTGFEKVMDSLLKSKKMTLVESRKNEEDVIHDNRILGFREGVAVLDVCADKKEFYWSNFKENEIHNQPFCKVIIDNRPNRGFLFVEESRIFGGKRG</sequence>
<dbReference type="AlphaFoldDB" id="A0AA91A7L2"/>
<reference evidence="2" key="1">
    <citation type="submission" date="2019-09" db="EMBL/GenBank/DDBJ databases">
        <title>Distinct polysaccharide growth profiles of human intestinal Prevotella copri isolates.</title>
        <authorList>
            <person name="Fehlner-Peach H."/>
            <person name="Magnabosco C."/>
            <person name="Raghavan V."/>
            <person name="Scher J.U."/>
            <person name="Tett A."/>
            <person name="Cox L.M."/>
            <person name="Gottsegen C."/>
            <person name="Watters A."/>
            <person name="Wiltshire- Gordon J.D."/>
            <person name="Segata N."/>
            <person name="Bonneau R."/>
            <person name="Littman D.R."/>
        </authorList>
    </citation>
    <scope>NUCLEOTIDE SEQUENCE [LARGE SCALE GENOMIC DNA]</scope>
    <source>
        <strain evidence="2">iAU3127</strain>
    </source>
</reference>
<proteinExistence type="predicted"/>
<evidence type="ECO:0000313" key="1">
    <source>
        <dbReference type="EMBL" id="MQO92563.1"/>
    </source>
</evidence>
<dbReference type="RefSeq" id="WP_153138416.1">
    <property type="nucleotide sequence ID" value="NZ_VZAP01000099.1"/>
</dbReference>
<protein>
    <submittedName>
        <fullName evidence="1">Uncharacterized protein</fullName>
    </submittedName>
</protein>
<comment type="caution">
    <text evidence="1">The sequence shown here is derived from an EMBL/GenBank/DDBJ whole genome shotgun (WGS) entry which is preliminary data.</text>
</comment>
<dbReference type="EMBL" id="VZAP01000099">
    <property type="protein sequence ID" value="MQO92563.1"/>
    <property type="molecule type" value="Genomic_DNA"/>
</dbReference>
<dbReference type="Proteomes" id="UP000421283">
    <property type="component" value="Unassembled WGS sequence"/>
</dbReference>
<accession>A0AA91A7L2</accession>
<name>A0AA91A7L2_9BACT</name>